<keyword evidence="2" id="KW-1003">Cell membrane</keyword>
<dbReference type="PANTHER" id="PTHR39087:SF2">
    <property type="entry name" value="UPF0104 MEMBRANE PROTEIN MJ1595"/>
    <property type="match status" value="1"/>
</dbReference>
<keyword evidence="5 6" id="KW-0472">Membrane</keyword>
<name>A0A9X0XCY5_9BURK</name>
<feature type="transmembrane region" description="Helical" evidence="6">
    <location>
        <begin position="74"/>
        <end position="94"/>
    </location>
</feature>
<keyword evidence="4 6" id="KW-1133">Transmembrane helix</keyword>
<dbReference type="AlphaFoldDB" id="A0A9X0XCY5"/>
<sequence>MLNSLLTPRVRKALLLSIVLSVLGYAGFSIWAGWREVAALIVQLGLGGIGLMLLLSAVNYGLRFLRWQMLLSRLGHRVPAVPSALIYVAGFALTTTPGKAGEAIRSIFLKDHGVGYHASLAALFSERLSDLIAVVLLACLGAASHPGSRPVVGGVLLLIVLLLLTLALSERLRPLHARLQASGGKLGALGARLCELMFSAASCHRPGILLATTAISVLAWGAEAWAFHFMLEGMGLSLQATWAFFVYALSMLVGAISFLPGGLGSAEATMVGLLIGAGQTEASAVAATLLIRLTTLWFAVALGAWALVAVSRARPAAAGGATLGPQP</sequence>
<feature type="transmembrane region" description="Helical" evidence="6">
    <location>
        <begin position="283"/>
        <end position="308"/>
    </location>
</feature>
<proteinExistence type="predicted"/>
<evidence type="ECO:0000256" key="3">
    <source>
        <dbReference type="ARBA" id="ARBA00022692"/>
    </source>
</evidence>
<gene>
    <name evidence="7" type="ORF">JI742_06920</name>
</gene>
<dbReference type="InterPro" id="IPR022791">
    <property type="entry name" value="L-PG_synthase/AglD"/>
</dbReference>
<feature type="transmembrane region" description="Helical" evidence="6">
    <location>
        <begin position="151"/>
        <end position="169"/>
    </location>
</feature>
<dbReference type="EMBL" id="JAERRA010000001">
    <property type="protein sequence ID" value="MBL0719620.1"/>
    <property type="molecule type" value="Genomic_DNA"/>
</dbReference>
<evidence type="ECO:0000313" key="7">
    <source>
        <dbReference type="EMBL" id="MBL0719620.1"/>
    </source>
</evidence>
<dbReference type="Proteomes" id="UP000643207">
    <property type="component" value="Unassembled WGS sequence"/>
</dbReference>
<dbReference type="RefSeq" id="WP_201825012.1">
    <property type="nucleotide sequence ID" value="NZ_JAERRA010000001.1"/>
</dbReference>
<keyword evidence="3 6" id="KW-0812">Transmembrane</keyword>
<reference evidence="7 8" key="1">
    <citation type="submission" date="2021-01" db="EMBL/GenBank/DDBJ databases">
        <title>Piscinibacter sp. Jin2 Genome sequencing and assembly.</title>
        <authorList>
            <person name="Kim I."/>
        </authorList>
    </citation>
    <scope>NUCLEOTIDE SEQUENCE [LARGE SCALE GENOMIC DNA]</scope>
    <source>
        <strain evidence="7 8">Jin2</strain>
    </source>
</reference>
<evidence type="ECO:0000256" key="6">
    <source>
        <dbReference type="SAM" id="Phobius"/>
    </source>
</evidence>
<comment type="subcellular location">
    <subcellularLocation>
        <location evidence="1">Cell membrane</location>
        <topology evidence="1">Multi-pass membrane protein</topology>
    </subcellularLocation>
</comment>
<evidence type="ECO:0000313" key="8">
    <source>
        <dbReference type="Proteomes" id="UP000643207"/>
    </source>
</evidence>
<organism evidence="7 8">
    <name type="scientific">Aquariibacter lacus</name>
    <dbReference type="NCBI Taxonomy" id="2801332"/>
    <lineage>
        <taxon>Bacteria</taxon>
        <taxon>Pseudomonadati</taxon>
        <taxon>Pseudomonadota</taxon>
        <taxon>Betaproteobacteria</taxon>
        <taxon>Burkholderiales</taxon>
        <taxon>Sphaerotilaceae</taxon>
        <taxon>Aquariibacter</taxon>
    </lineage>
</organism>
<accession>A0A9X0XCY5</accession>
<dbReference type="Pfam" id="PF03706">
    <property type="entry name" value="LPG_synthase_TM"/>
    <property type="match status" value="1"/>
</dbReference>
<evidence type="ECO:0000256" key="5">
    <source>
        <dbReference type="ARBA" id="ARBA00023136"/>
    </source>
</evidence>
<dbReference type="PANTHER" id="PTHR39087">
    <property type="entry name" value="UPF0104 MEMBRANE PROTEIN MJ1595"/>
    <property type="match status" value="1"/>
</dbReference>
<feature type="transmembrane region" description="Helical" evidence="6">
    <location>
        <begin position="242"/>
        <end position="263"/>
    </location>
</feature>
<evidence type="ECO:0000256" key="2">
    <source>
        <dbReference type="ARBA" id="ARBA00022475"/>
    </source>
</evidence>
<dbReference type="GO" id="GO:0005886">
    <property type="term" value="C:plasma membrane"/>
    <property type="evidence" value="ECO:0007669"/>
    <property type="project" value="UniProtKB-SubCell"/>
</dbReference>
<feature type="transmembrane region" description="Helical" evidence="6">
    <location>
        <begin position="12"/>
        <end position="34"/>
    </location>
</feature>
<comment type="caution">
    <text evidence="7">The sequence shown here is derived from an EMBL/GenBank/DDBJ whole genome shotgun (WGS) entry which is preliminary data.</text>
</comment>
<feature type="transmembrane region" description="Helical" evidence="6">
    <location>
        <begin position="40"/>
        <end position="62"/>
    </location>
</feature>
<keyword evidence="8" id="KW-1185">Reference proteome</keyword>
<dbReference type="NCBIfam" id="TIGR00374">
    <property type="entry name" value="flippase-like domain"/>
    <property type="match status" value="1"/>
</dbReference>
<protein>
    <submittedName>
        <fullName evidence="7">Flippase-like domain-containing protein</fullName>
    </submittedName>
</protein>
<evidence type="ECO:0000256" key="4">
    <source>
        <dbReference type="ARBA" id="ARBA00022989"/>
    </source>
</evidence>
<feature type="transmembrane region" description="Helical" evidence="6">
    <location>
        <begin position="207"/>
        <end position="230"/>
    </location>
</feature>
<evidence type="ECO:0000256" key="1">
    <source>
        <dbReference type="ARBA" id="ARBA00004651"/>
    </source>
</evidence>